<dbReference type="EMBL" id="CDMZ01004411">
    <property type="protein sequence ID" value="CEM49667.1"/>
    <property type="molecule type" value="Genomic_DNA"/>
</dbReference>
<accession>A0A0G4HYQ7</accession>
<reference evidence="1" key="1">
    <citation type="submission" date="2014-11" db="EMBL/GenBank/DDBJ databases">
        <authorList>
            <person name="Otto D Thomas"/>
            <person name="Naeem Raeece"/>
        </authorList>
    </citation>
    <scope>NUCLEOTIDE SEQUENCE</scope>
</reference>
<dbReference type="PhylomeDB" id="A0A0G4HYQ7"/>
<gene>
    <name evidence="1" type="ORF">Cvel_9533</name>
</gene>
<organism evidence="1">
    <name type="scientific">Chromera velia CCMP2878</name>
    <dbReference type="NCBI Taxonomy" id="1169474"/>
    <lineage>
        <taxon>Eukaryota</taxon>
        <taxon>Sar</taxon>
        <taxon>Alveolata</taxon>
        <taxon>Colpodellida</taxon>
        <taxon>Chromeraceae</taxon>
        <taxon>Chromera</taxon>
    </lineage>
</organism>
<dbReference type="VEuPathDB" id="CryptoDB:Cvel_9533"/>
<name>A0A0G4HYQ7_9ALVE</name>
<evidence type="ECO:0000313" key="1">
    <source>
        <dbReference type="EMBL" id="CEM49667.1"/>
    </source>
</evidence>
<sequence length="262" mass="29595">MGSDAALNIRMHGAVGDPVDEDQGGQLPLTTGKGVKEGNELVLYPPCAEISFVPHLGPHRDNLFLQQETGNYSTGRLYRLNVLLNVGGVRYGQGEERVEVCEHPLVFGLPRQLQDKVLAVVNIIRLGRREIRDEIVELRVFLQTLAECCCTDVRQRTGRLQFAVVFKRFDNRDSTPVRILAGELALPWGEFPRVSGGGRSRRRDKSRLRKKYLRQFGDIGGKNIQVRGARALIRRVFRDETTVSPTRLVSVRSWHQRGKDTL</sequence>
<protein>
    <submittedName>
        <fullName evidence="1">Uncharacterized protein</fullName>
    </submittedName>
</protein>
<proteinExistence type="predicted"/>
<dbReference type="AlphaFoldDB" id="A0A0G4HYQ7"/>